<dbReference type="Proteomes" id="UP000094527">
    <property type="component" value="Unassembled WGS sequence"/>
</dbReference>
<sequence>MANYHKPESKTIQELRDIANKLRIHSITSTDAGKSGKQGLHRLVLMKLLKTWSVSNDELVDGEKDKMKHSPLHNF</sequence>
<gene>
    <name evidence="1" type="ORF">Ocin01_04670</name>
</gene>
<reference evidence="1 2" key="1">
    <citation type="journal article" date="2016" name="Genome Biol. Evol.">
        <title>Gene Family Evolution Reflects Adaptation to Soil Environmental Stressors in the Genome of the Collembolan Orchesella cincta.</title>
        <authorList>
            <person name="Faddeeva-Vakhrusheva A."/>
            <person name="Derks M.F."/>
            <person name="Anvar S.Y."/>
            <person name="Agamennone V."/>
            <person name="Suring W."/>
            <person name="Smit S."/>
            <person name="van Straalen N.M."/>
            <person name="Roelofs D."/>
        </authorList>
    </citation>
    <scope>NUCLEOTIDE SEQUENCE [LARGE SCALE GENOMIC DNA]</scope>
    <source>
        <tissue evidence="1">Mixed pool</tissue>
    </source>
</reference>
<evidence type="ECO:0000313" key="2">
    <source>
        <dbReference type="Proteomes" id="UP000094527"/>
    </source>
</evidence>
<proteinExistence type="predicted"/>
<protein>
    <submittedName>
        <fullName evidence="1">Transketolase-like protein 1</fullName>
    </submittedName>
</protein>
<dbReference type="AlphaFoldDB" id="A0A1D2N9T3"/>
<dbReference type="EMBL" id="LJIJ01000129">
    <property type="protein sequence ID" value="ODN02013.1"/>
    <property type="molecule type" value="Genomic_DNA"/>
</dbReference>
<dbReference type="STRING" id="48709.A0A1D2N9T3"/>
<keyword evidence="2" id="KW-1185">Reference proteome</keyword>
<dbReference type="OrthoDB" id="10267175at2759"/>
<name>A0A1D2N9T3_ORCCI</name>
<comment type="caution">
    <text evidence="1">The sequence shown here is derived from an EMBL/GenBank/DDBJ whole genome shotgun (WGS) entry which is preliminary data.</text>
</comment>
<evidence type="ECO:0000313" key="1">
    <source>
        <dbReference type="EMBL" id="ODN02013.1"/>
    </source>
</evidence>
<organism evidence="1 2">
    <name type="scientific">Orchesella cincta</name>
    <name type="common">Springtail</name>
    <name type="synonym">Podura cincta</name>
    <dbReference type="NCBI Taxonomy" id="48709"/>
    <lineage>
        <taxon>Eukaryota</taxon>
        <taxon>Metazoa</taxon>
        <taxon>Ecdysozoa</taxon>
        <taxon>Arthropoda</taxon>
        <taxon>Hexapoda</taxon>
        <taxon>Collembola</taxon>
        <taxon>Entomobryomorpha</taxon>
        <taxon>Entomobryoidea</taxon>
        <taxon>Orchesellidae</taxon>
        <taxon>Orchesellinae</taxon>
        <taxon>Orchesella</taxon>
    </lineage>
</organism>
<accession>A0A1D2N9T3</accession>